<dbReference type="InterPro" id="IPR012349">
    <property type="entry name" value="Split_barrel_FMN-bd"/>
</dbReference>
<organism evidence="3 4">
    <name type="scientific">Hyphomonas adhaerens MHS-3</name>
    <dbReference type="NCBI Taxonomy" id="1280949"/>
    <lineage>
        <taxon>Bacteria</taxon>
        <taxon>Pseudomonadati</taxon>
        <taxon>Pseudomonadota</taxon>
        <taxon>Alphaproteobacteria</taxon>
        <taxon>Hyphomonadales</taxon>
        <taxon>Hyphomonadaceae</taxon>
        <taxon>Hyphomonas</taxon>
    </lineage>
</organism>
<dbReference type="STRING" id="1280949.HAD_10045"/>
<evidence type="ECO:0000259" key="2">
    <source>
        <dbReference type="SMART" id="SM00903"/>
    </source>
</evidence>
<dbReference type="GO" id="GO:0010181">
    <property type="term" value="F:FMN binding"/>
    <property type="evidence" value="ECO:0007669"/>
    <property type="project" value="InterPro"/>
</dbReference>
<dbReference type="EMBL" id="ARYH01000001">
    <property type="protein sequence ID" value="KCZ86020.1"/>
    <property type="molecule type" value="Genomic_DNA"/>
</dbReference>
<name>A0A069E6U6_9PROT</name>
<dbReference type="GO" id="GO:0042602">
    <property type="term" value="F:riboflavin reductase (NADPH) activity"/>
    <property type="evidence" value="ECO:0007669"/>
    <property type="project" value="TreeGrafter"/>
</dbReference>
<reference evidence="3 4" key="1">
    <citation type="journal article" date="2014" name="Antonie Van Leeuwenhoek">
        <title>Hyphomonas beringensis sp. nov. and Hyphomonas chukchiensis sp. nov., isolated from surface seawater of the Bering Sea and Chukchi Sea.</title>
        <authorList>
            <person name="Li C."/>
            <person name="Lai Q."/>
            <person name="Li G."/>
            <person name="Dong C."/>
            <person name="Wang J."/>
            <person name="Liao Y."/>
            <person name="Shao Z."/>
        </authorList>
    </citation>
    <scope>NUCLEOTIDE SEQUENCE [LARGE SCALE GENOMIC DNA]</scope>
    <source>
        <strain evidence="3 4">MHS-3</strain>
    </source>
</reference>
<dbReference type="OrthoDB" id="9789254at2"/>
<dbReference type="SMART" id="SM00903">
    <property type="entry name" value="Flavin_Reduct"/>
    <property type="match status" value="1"/>
</dbReference>
<gene>
    <name evidence="3" type="ORF">HAD_10045</name>
</gene>
<dbReference type="Proteomes" id="UP000027446">
    <property type="component" value="Unassembled WGS sequence"/>
</dbReference>
<evidence type="ECO:0000313" key="4">
    <source>
        <dbReference type="Proteomes" id="UP000027446"/>
    </source>
</evidence>
<feature type="domain" description="Flavin reductase like" evidence="2">
    <location>
        <begin position="38"/>
        <end position="186"/>
    </location>
</feature>
<dbReference type="SUPFAM" id="SSF50475">
    <property type="entry name" value="FMN-binding split barrel"/>
    <property type="match status" value="1"/>
</dbReference>
<dbReference type="RefSeq" id="WP_051596103.1">
    <property type="nucleotide sequence ID" value="NZ_ARYH01000001.1"/>
</dbReference>
<dbReference type="Gene3D" id="2.30.110.10">
    <property type="entry name" value="Electron Transport, Fmn-binding Protein, Chain A"/>
    <property type="match status" value="1"/>
</dbReference>
<comment type="caution">
    <text evidence="3">The sequence shown here is derived from an EMBL/GenBank/DDBJ whole genome shotgun (WGS) entry which is preliminary data.</text>
</comment>
<dbReference type="AlphaFoldDB" id="A0A069E6U6"/>
<sequence>MASEHKPDGLCKPARAASIQQACASVSADLSSKFCSAMRNFAGACCVIATADGAEYSGLTATAVCSVTADPPRLLVVVNHNVFAHDIIKKSSVLSINVLTEAQRDLALRFSGQDGSNPNERFEGGEWDLEPGEAPRLRSCLASFRGNVSHTITESTHTLFLIDVTDIRKDETSRAPLIYFDRKFATLTTAKQ</sequence>
<accession>A0A069E6U6</accession>
<evidence type="ECO:0000313" key="3">
    <source>
        <dbReference type="EMBL" id="KCZ86020.1"/>
    </source>
</evidence>
<protein>
    <submittedName>
        <fullName evidence="3">Flavin reductase-like, FMN-binding protein</fullName>
    </submittedName>
</protein>
<dbReference type="InterPro" id="IPR050268">
    <property type="entry name" value="NADH-dep_flavin_reductase"/>
</dbReference>
<keyword evidence="4" id="KW-1185">Reference proteome</keyword>
<dbReference type="Pfam" id="PF01613">
    <property type="entry name" value="Flavin_Reduct"/>
    <property type="match status" value="1"/>
</dbReference>
<dbReference type="eggNOG" id="COG1853">
    <property type="taxonomic scope" value="Bacteria"/>
</dbReference>
<dbReference type="PATRIC" id="fig|1280949.3.peg.2056"/>
<evidence type="ECO:0000256" key="1">
    <source>
        <dbReference type="ARBA" id="ARBA00023002"/>
    </source>
</evidence>
<keyword evidence="1" id="KW-0560">Oxidoreductase</keyword>
<dbReference type="PANTHER" id="PTHR30466:SF1">
    <property type="entry name" value="FMN REDUCTASE (NADH) RUTF"/>
    <property type="match status" value="1"/>
</dbReference>
<dbReference type="InterPro" id="IPR002563">
    <property type="entry name" value="Flavin_Rdtase-like_dom"/>
</dbReference>
<dbReference type="PANTHER" id="PTHR30466">
    <property type="entry name" value="FLAVIN REDUCTASE"/>
    <property type="match status" value="1"/>
</dbReference>
<proteinExistence type="predicted"/>